<organism evidence="4 5">
    <name type="scientific">Hyalangium minutum</name>
    <dbReference type="NCBI Taxonomy" id="394096"/>
    <lineage>
        <taxon>Bacteria</taxon>
        <taxon>Pseudomonadati</taxon>
        <taxon>Myxococcota</taxon>
        <taxon>Myxococcia</taxon>
        <taxon>Myxococcales</taxon>
        <taxon>Cystobacterineae</taxon>
        <taxon>Archangiaceae</taxon>
        <taxon>Hyalangium</taxon>
    </lineage>
</organism>
<dbReference type="PANTHER" id="PTHR45982">
    <property type="entry name" value="REGULATOR OF CHROMOSOME CONDENSATION"/>
    <property type="match status" value="1"/>
</dbReference>
<dbReference type="PATRIC" id="fig|394096.3.peg.2970"/>
<dbReference type="Pfam" id="PF00415">
    <property type="entry name" value="RCC1"/>
    <property type="match status" value="2"/>
</dbReference>
<dbReference type="PRINTS" id="PR00633">
    <property type="entry name" value="RCCNDNSATION"/>
</dbReference>
<dbReference type="PROSITE" id="PS50012">
    <property type="entry name" value="RCC1_3"/>
    <property type="match status" value="11"/>
</dbReference>
<proteinExistence type="predicted"/>
<dbReference type="Gene3D" id="2.130.10.30">
    <property type="entry name" value="Regulator of chromosome condensation 1/beta-lactamase-inhibitor protein II"/>
    <property type="match status" value="4"/>
</dbReference>
<evidence type="ECO:0000313" key="4">
    <source>
        <dbReference type="EMBL" id="KFE69023.1"/>
    </source>
</evidence>
<dbReference type="InterPro" id="IPR009091">
    <property type="entry name" value="RCC1/BLIP-II"/>
</dbReference>
<gene>
    <name evidence="4" type="ORF">DB31_6925</name>
</gene>
<accession>A0A085WMW0</accession>
<sequence length="744" mass="79177">MTRSTWFALETLWKLMMGLSLLLGWSARAEALLEPEQLAQGTRLERQQRAARQRLAASTQHGLVVSEDGEVWAWGTGPAQRLGTWPEQQLGNGLPARIPGLTGAVSVAADSSGGHSLALLQNGGVVSWGSNSYGELGDGTTSNRDGRVAVTGLANAVSVSAGNMHSMAVLRDGSVWTWGGNYYGQIGDGSRGYDSRRPKPWQVDGLTQFVAVAAGNLHSLALRADGTVWAWGHNFFGQLGDGTQQQQLRPVPVVGLTNVVAIATHHATSYAVRADGSVWAWGNNQSGELGGGSEDSFRATPGPVPGLTQVVSVAAGYQHALALRRDGSVWAWGDNSFGQLGNGEQGGTGLPQPVRGLNAVALAAATYHSLALRKDGSVFAWGHNTEGAMGTGTHARPSPAPVELKDVRTLSSSFFHTLALRADGSVWTWGSEQGWGGSIQPKPARVRELSRAVGIAAGTWHSLVLGQDGRVWAWGDNSRGQLGDGTLGGRRDTPARVPGLENVVAVAAGEFHSLALKRDGTVWAWGANHYSQLGDLTLDDQPQPAKVQRLDGVASIHAHMDLSVAVRNDGTVWQWGSDMGTWFWTDMLPHPAAPVEGFSDVIKVSVFFSGITALSTDGTVWQWYLGPPDWVFPPMALEGLTDAVDVVASSNTTQILRADGSVWNIGGNTYGERGFPSTDLYSLEVKQVPGLRNVVSLSSESATVYALRANGTLMAWGSNRYGTLGDGTSPMHLRPERVLLPRRY</sequence>
<dbReference type="GO" id="GO:0005737">
    <property type="term" value="C:cytoplasm"/>
    <property type="evidence" value="ECO:0007669"/>
    <property type="project" value="TreeGrafter"/>
</dbReference>
<evidence type="ECO:0000313" key="5">
    <source>
        <dbReference type="Proteomes" id="UP000028725"/>
    </source>
</evidence>
<comment type="caution">
    <text evidence="4">The sequence shown here is derived from an EMBL/GenBank/DDBJ whole genome shotgun (WGS) entry which is preliminary data.</text>
</comment>
<keyword evidence="1" id="KW-0344">Guanine-nucleotide releasing factor</keyword>
<dbReference type="OrthoDB" id="9758365at2"/>
<feature type="domain" description="RCC1-like" evidence="3">
    <location>
        <begin position="154"/>
        <end position="432"/>
    </location>
</feature>
<dbReference type="STRING" id="394096.DB31_6925"/>
<dbReference type="Pfam" id="PF13540">
    <property type="entry name" value="RCC1_2"/>
    <property type="match status" value="1"/>
</dbReference>
<dbReference type="Proteomes" id="UP000028725">
    <property type="component" value="Unassembled WGS sequence"/>
</dbReference>
<evidence type="ECO:0000256" key="2">
    <source>
        <dbReference type="ARBA" id="ARBA00022737"/>
    </source>
</evidence>
<evidence type="ECO:0000256" key="1">
    <source>
        <dbReference type="ARBA" id="ARBA00022658"/>
    </source>
</evidence>
<dbReference type="InterPro" id="IPR051553">
    <property type="entry name" value="Ran_GTPase-activating"/>
</dbReference>
<dbReference type="PROSITE" id="PS00626">
    <property type="entry name" value="RCC1_2"/>
    <property type="match status" value="5"/>
</dbReference>
<evidence type="ECO:0000259" key="3">
    <source>
        <dbReference type="Pfam" id="PF25390"/>
    </source>
</evidence>
<dbReference type="Pfam" id="PF25390">
    <property type="entry name" value="WD40_RLD"/>
    <property type="match status" value="1"/>
</dbReference>
<dbReference type="SUPFAM" id="SSF50985">
    <property type="entry name" value="RCC1/BLIP-II"/>
    <property type="match status" value="3"/>
</dbReference>
<dbReference type="InterPro" id="IPR000408">
    <property type="entry name" value="Reg_chr_condens"/>
</dbReference>
<dbReference type="EMBL" id="JMCB01000005">
    <property type="protein sequence ID" value="KFE69023.1"/>
    <property type="molecule type" value="Genomic_DNA"/>
</dbReference>
<keyword evidence="5" id="KW-1185">Reference proteome</keyword>
<protein>
    <submittedName>
        <fullName evidence="4">BNR repeat domain protein</fullName>
    </submittedName>
</protein>
<dbReference type="RefSeq" id="WP_052419960.1">
    <property type="nucleotide sequence ID" value="NZ_JMCB01000005.1"/>
</dbReference>
<keyword evidence="2" id="KW-0677">Repeat</keyword>
<dbReference type="GO" id="GO:0005085">
    <property type="term" value="F:guanyl-nucleotide exchange factor activity"/>
    <property type="evidence" value="ECO:0007669"/>
    <property type="project" value="TreeGrafter"/>
</dbReference>
<dbReference type="PANTHER" id="PTHR45982:SF1">
    <property type="entry name" value="REGULATOR OF CHROMOSOME CONDENSATION"/>
    <property type="match status" value="1"/>
</dbReference>
<dbReference type="AlphaFoldDB" id="A0A085WMW0"/>
<dbReference type="InterPro" id="IPR058923">
    <property type="entry name" value="RCC1-like_dom"/>
</dbReference>
<name>A0A085WMW0_9BACT</name>
<reference evidence="4 5" key="1">
    <citation type="submission" date="2014-04" db="EMBL/GenBank/DDBJ databases">
        <title>Genome assembly of Hyalangium minutum DSM 14724.</title>
        <authorList>
            <person name="Sharma G."/>
            <person name="Subramanian S."/>
        </authorList>
    </citation>
    <scope>NUCLEOTIDE SEQUENCE [LARGE SCALE GENOMIC DNA]</scope>
    <source>
        <strain evidence="4 5">DSM 14724</strain>
    </source>
</reference>